<organism evidence="1">
    <name type="scientific">marine sediment metagenome</name>
    <dbReference type="NCBI Taxonomy" id="412755"/>
    <lineage>
        <taxon>unclassified sequences</taxon>
        <taxon>metagenomes</taxon>
        <taxon>ecological metagenomes</taxon>
    </lineage>
</organism>
<accession>A0A0F8Z2D8</accession>
<feature type="non-terminal residue" evidence="1">
    <location>
        <position position="96"/>
    </location>
</feature>
<dbReference type="EMBL" id="LAZR01050231">
    <property type="protein sequence ID" value="KKK87823.1"/>
    <property type="molecule type" value="Genomic_DNA"/>
</dbReference>
<sequence length="96" mass="11217">MIGLFNSKQSIVLETIGEKKLSIKNGRDKDLMVFFYFEGIIHYKLGSYLEAFDSFNMVLKNRGNENPIDYIEVNLYIVDILIKQGKFTKDELFQLI</sequence>
<dbReference type="AlphaFoldDB" id="A0A0F8Z2D8"/>
<comment type="caution">
    <text evidence="1">The sequence shown here is derived from an EMBL/GenBank/DDBJ whole genome shotgun (WGS) entry which is preliminary data.</text>
</comment>
<protein>
    <submittedName>
        <fullName evidence="1">Uncharacterized protein</fullName>
    </submittedName>
</protein>
<name>A0A0F8Z2D8_9ZZZZ</name>
<reference evidence="1" key="1">
    <citation type="journal article" date="2015" name="Nature">
        <title>Complex archaea that bridge the gap between prokaryotes and eukaryotes.</title>
        <authorList>
            <person name="Spang A."/>
            <person name="Saw J.H."/>
            <person name="Jorgensen S.L."/>
            <person name="Zaremba-Niedzwiedzka K."/>
            <person name="Martijn J."/>
            <person name="Lind A.E."/>
            <person name="van Eijk R."/>
            <person name="Schleper C."/>
            <person name="Guy L."/>
            <person name="Ettema T.J."/>
        </authorList>
    </citation>
    <scope>NUCLEOTIDE SEQUENCE</scope>
</reference>
<proteinExistence type="predicted"/>
<gene>
    <name evidence="1" type="ORF">LCGC14_2749350</name>
</gene>
<evidence type="ECO:0000313" key="1">
    <source>
        <dbReference type="EMBL" id="KKK87823.1"/>
    </source>
</evidence>